<reference evidence="2 3" key="1">
    <citation type="submission" date="2017-07" db="EMBL/GenBank/DDBJ databases">
        <title>Draft Genome Sequences of Select Purple Nonsulfur Bacteria.</title>
        <authorList>
            <person name="Lasarre B."/>
            <person name="Mckinlay J.B."/>
        </authorList>
    </citation>
    <scope>NUCLEOTIDE SEQUENCE [LARGE SCALE GENOMIC DNA]</scope>
    <source>
        <strain evidence="2 3">DSM 11290</strain>
    </source>
</reference>
<protein>
    <recommendedName>
        <fullName evidence="1">Peptidoglycan binding-like domain-containing protein</fullName>
    </recommendedName>
</protein>
<organism evidence="2 3">
    <name type="scientific">Rhodobium orientis</name>
    <dbReference type="NCBI Taxonomy" id="34017"/>
    <lineage>
        <taxon>Bacteria</taxon>
        <taxon>Pseudomonadati</taxon>
        <taxon>Pseudomonadota</taxon>
        <taxon>Alphaproteobacteria</taxon>
        <taxon>Hyphomicrobiales</taxon>
        <taxon>Rhodobiaceae</taxon>
        <taxon>Rhodobium</taxon>
    </lineage>
</organism>
<sequence length="1496" mass="167175">MRQALQRNKMQLHRTTKRLIVCAAIYAGLAVAMVSPVRAAKIALGYIDFIDLEMFVETDGGDWCRPVPSVRIVTSKVGTFASRAPLQDSLGKLGRLLRDKCPQMQAISVYGFVRGQTEATYTGLFEAGTGWAYADLDPRRVAALEASADQRQFAGTRRYSSDPLTVAEVRLLQQALNTLGYNAGRVDGRAGRQTGRAFSRFLTDNGFVPETTPARQGLALVAETAGLDYTPPGAAGYDAAKARSGEISVFAGPAPQGRTDPADRADRVGSAFNPDDFDPFHMDETLRSGGSHSPDLLRMVVAQNPDLLTDDAVDRIMTAEGRSFDTKYSRESERVQFRQAYLARPARETIRLAVTYSASMSRGGYNKNGGMFPVTYSFRELSSLRYPGLSLPEIGRDIFIALPDLPDITGIPMAVGAAERLERTKFRGAYDDSISLQITVYVELANLRFDASRNRMEADATLFGVSAEEEEYSARKTETEPFRYTWGVVPPNRFYTAENPVADAVAFADVMGGLTVIRNHIAIAPKSNWGSLTAALLMSRLPNVLDQDGAAISLAQALLTEAEQQDLWGGRPPSDLDRANEFDLKDAADKIREKYGDVLHSRTVYAPFKAVEIRDVDLGDYDFGQSAFSMDYYAYKDVSFFLSLDYPAIPQADLGSTFLPERLPLPEMQARQLDGILRFKGSRKVYLGIFSDVTTAAAEPTQHDTMKVYRDGRYYNLNLALSVTRIALFADPDLKNLIYDFYSEDRDNLRELQVSQRSVLELYRLRPVRFEQLAVIADRLLDDPEYVPALIKTSDDYRRANEIERLDIEARLQRQLAETHEPPELWFWGKIKLGEYSVEKQEFSVERLSLDHRRASIASFNGRFQSEDVNETDVSVPMPIDKAKALLADIRSREFQVRVRATPVSATWESDTSDEPVVAFAYHLDEVHILRGDGDTPDREKAVIARLDFEPFKGFGGASMPAPTANTGQGRPLFTQELAILLALKQSPVALSDASGSWLLASQWLRDQGSSNGLAPSRYPFFRKGARAPSRATLGQLQRQYANWIRQLPLTMPGTVRIRFSPPYLPQPLVTDTACHNVFHNPEDRSYEDSIEEFGPSAAEEDQLSRWRRQQAERVRAVSRERTGAPPAVDERPILTFRAGAAADCRFLSLEDGLEELLEAAKGKRPTISVDVDSLPSNILFSQQDGFGRRKFVTGYIDVRLSGMNVIANGNEIPSVRFQASFERAGFDVFVEEASGEISQTVQAGEITRDGLEKAANAAPEKQQRDVIGLTLGMTEQEADKLLRQHFGDPVILRSYIDRSPEIPPFSDAVMYHRRDKQERVSLYFEAGSGDRRILAIERIVRAPNWGLSREDVSTSATAKYGKPEQASYDDSVTVLYWGDNLSNNYCTSVTQERIDYWVDSKNNRHAVWEYFDWAQARDSGIGYSPGLYSSEMISNPENPYKNCGELLSLKHTSQSLSLFLVNLKEYTHALRQTRVQIKKQFEGEAASKEKPKIKL</sequence>
<dbReference type="EMBL" id="NPEV01000039">
    <property type="protein sequence ID" value="RAI25906.1"/>
    <property type="molecule type" value="Genomic_DNA"/>
</dbReference>
<dbReference type="Proteomes" id="UP000249299">
    <property type="component" value="Unassembled WGS sequence"/>
</dbReference>
<evidence type="ECO:0000313" key="2">
    <source>
        <dbReference type="EMBL" id="RAI25906.1"/>
    </source>
</evidence>
<comment type="caution">
    <text evidence="2">The sequence shown here is derived from an EMBL/GenBank/DDBJ whole genome shotgun (WGS) entry which is preliminary data.</text>
</comment>
<dbReference type="InterPro" id="IPR036366">
    <property type="entry name" value="PGBDSf"/>
</dbReference>
<name>A0A327JJM9_9HYPH</name>
<keyword evidence="3" id="KW-1185">Reference proteome</keyword>
<dbReference type="InterPro" id="IPR036365">
    <property type="entry name" value="PGBD-like_sf"/>
</dbReference>
<proteinExistence type="predicted"/>
<gene>
    <name evidence="2" type="ORF">CH339_16350</name>
</gene>
<accession>A0A327JJM9</accession>
<dbReference type="Gene3D" id="1.10.101.10">
    <property type="entry name" value="PGBD-like superfamily/PGBD"/>
    <property type="match status" value="1"/>
</dbReference>
<dbReference type="SUPFAM" id="SSF47090">
    <property type="entry name" value="PGBD-like"/>
    <property type="match status" value="1"/>
</dbReference>
<evidence type="ECO:0000259" key="1">
    <source>
        <dbReference type="Pfam" id="PF01471"/>
    </source>
</evidence>
<dbReference type="InterPro" id="IPR002477">
    <property type="entry name" value="Peptidoglycan-bd-like"/>
</dbReference>
<feature type="domain" description="Peptidoglycan binding-like" evidence="1">
    <location>
        <begin position="167"/>
        <end position="201"/>
    </location>
</feature>
<evidence type="ECO:0000313" key="3">
    <source>
        <dbReference type="Proteomes" id="UP000249299"/>
    </source>
</evidence>
<dbReference type="Pfam" id="PF01471">
    <property type="entry name" value="PG_binding_1"/>
    <property type="match status" value="1"/>
</dbReference>